<comment type="subcellular location">
    <subcellularLocation>
        <location evidence="1 11">Membrane</location>
        <topology evidence="1 11">Multi-pass membrane protein</topology>
    </subcellularLocation>
</comment>
<protein>
    <recommendedName>
        <fullName evidence="12">Inward rectifier potassium channel C-terminal domain-containing protein</fullName>
    </recommendedName>
</protein>
<reference evidence="13 14" key="1">
    <citation type="submission" date="2016-03" db="EMBL/GenBank/DDBJ databases">
        <title>EvidentialGene: Evidence-directed Construction of Genes on Genomes.</title>
        <authorList>
            <person name="Gilbert D.G."/>
            <person name="Choi J.-H."/>
            <person name="Mockaitis K."/>
            <person name="Colbourne J."/>
            <person name="Pfrender M."/>
        </authorList>
    </citation>
    <scope>NUCLEOTIDE SEQUENCE [LARGE SCALE GENOMIC DNA]</scope>
    <source>
        <strain evidence="13 14">Xinb3</strain>
        <tissue evidence="13">Complete organism</tissue>
    </source>
</reference>
<dbReference type="SUPFAM" id="SSF81296">
    <property type="entry name" value="E set domains"/>
    <property type="match status" value="1"/>
</dbReference>
<keyword evidence="8 11" id="KW-0406">Ion transport</keyword>
<evidence type="ECO:0000256" key="6">
    <source>
        <dbReference type="ARBA" id="ARBA00022958"/>
    </source>
</evidence>
<dbReference type="GO" id="GO:0005886">
    <property type="term" value="C:plasma membrane"/>
    <property type="evidence" value="ECO:0007669"/>
    <property type="project" value="TreeGrafter"/>
</dbReference>
<dbReference type="Proteomes" id="UP000076858">
    <property type="component" value="Unassembled WGS sequence"/>
</dbReference>
<evidence type="ECO:0000256" key="10">
    <source>
        <dbReference type="ARBA" id="ARBA00023303"/>
    </source>
</evidence>
<gene>
    <name evidence="13" type="ORF">APZ42_007145</name>
</gene>
<evidence type="ECO:0000256" key="7">
    <source>
        <dbReference type="ARBA" id="ARBA00022989"/>
    </source>
</evidence>
<evidence type="ECO:0000256" key="1">
    <source>
        <dbReference type="ARBA" id="ARBA00004141"/>
    </source>
</evidence>
<comment type="similarity">
    <text evidence="11">Belongs to the inward rectifier-type potassium channel (TC 1.A.2.1) family.</text>
</comment>
<dbReference type="AlphaFoldDB" id="A0A164FGR3"/>
<keyword evidence="6 11" id="KW-0630">Potassium</keyword>
<dbReference type="GO" id="GO:1990573">
    <property type="term" value="P:potassium ion import across plasma membrane"/>
    <property type="evidence" value="ECO:0007669"/>
    <property type="project" value="TreeGrafter"/>
</dbReference>
<dbReference type="PANTHER" id="PTHR11767:SF102">
    <property type="entry name" value="INWARDLY RECTIFYING POTASSIUM CHANNEL 1, ISOFORM F"/>
    <property type="match status" value="1"/>
</dbReference>
<feature type="non-terminal residue" evidence="13">
    <location>
        <position position="1"/>
    </location>
</feature>
<dbReference type="GO" id="GO:0034765">
    <property type="term" value="P:regulation of monoatomic ion transmembrane transport"/>
    <property type="evidence" value="ECO:0007669"/>
    <property type="project" value="TreeGrafter"/>
</dbReference>
<name>A0A164FGR3_9CRUS</name>
<evidence type="ECO:0000256" key="9">
    <source>
        <dbReference type="ARBA" id="ARBA00023136"/>
    </source>
</evidence>
<keyword evidence="9" id="KW-0472">Membrane</keyword>
<accession>A0A164FGR3</accession>
<evidence type="ECO:0000313" key="14">
    <source>
        <dbReference type="Proteomes" id="UP000076858"/>
    </source>
</evidence>
<dbReference type="PANTHER" id="PTHR11767">
    <property type="entry name" value="INWARD RECTIFIER POTASSIUM CHANNEL"/>
    <property type="match status" value="1"/>
</dbReference>
<keyword evidence="3 11" id="KW-0633">Potassium transport</keyword>
<organism evidence="13 14">
    <name type="scientific">Daphnia magna</name>
    <dbReference type="NCBI Taxonomy" id="35525"/>
    <lineage>
        <taxon>Eukaryota</taxon>
        <taxon>Metazoa</taxon>
        <taxon>Ecdysozoa</taxon>
        <taxon>Arthropoda</taxon>
        <taxon>Crustacea</taxon>
        <taxon>Branchiopoda</taxon>
        <taxon>Diplostraca</taxon>
        <taxon>Cladocera</taxon>
        <taxon>Anomopoda</taxon>
        <taxon>Daphniidae</taxon>
        <taxon>Daphnia</taxon>
    </lineage>
</organism>
<keyword evidence="14" id="KW-1185">Reference proteome</keyword>
<dbReference type="Gene3D" id="2.60.40.1400">
    <property type="entry name" value="G protein-activated inward rectifier potassium channel 1"/>
    <property type="match status" value="1"/>
</dbReference>
<sequence>EIKWGHRFEPLVSFRKDTGQYAVDYSLFNNTYEVDTPLCSSRDLDELKKTPR</sequence>
<keyword evidence="10 11" id="KW-0407">Ion channel</keyword>
<dbReference type="GO" id="GO:0005242">
    <property type="term" value="F:inward rectifier potassium channel activity"/>
    <property type="evidence" value="ECO:0007669"/>
    <property type="project" value="InterPro"/>
</dbReference>
<comment type="caution">
    <text evidence="13">The sequence shown here is derived from an EMBL/GenBank/DDBJ whole genome shotgun (WGS) entry which is preliminary data.</text>
</comment>
<feature type="domain" description="Inward rectifier potassium channel C-terminal" evidence="12">
    <location>
        <begin position="1"/>
        <end position="48"/>
    </location>
</feature>
<evidence type="ECO:0000313" key="13">
    <source>
        <dbReference type="EMBL" id="KZR97785.1"/>
    </source>
</evidence>
<dbReference type="OrthoDB" id="273257at2759"/>
<keyword evidence="4 11" id="KW-0812">Transmembrane</keyword>
<dbReference type="Pfam" id="PF17655">
    <property type="entry name" value="IRK_C"/>
    <property type="match status" value="1"/>
</dbReference>
<dbReference type="GO" id="GO:0034702">
    <property type="term" value="C:monoatomic ion channel complex"/>
    <property type="evidence" value="ECO:0007669"/>
    <property type="project" value="UniProtKB-KW"/>
</dbReference>
<dbReference type="InterPro" id="IPR016449">
    <property type="entry name" value="K_chnl_inward-rec_Kir"/>
</dbReference>
<dbReference type="STRING" id="35525.A0A164FGR3"/>
<evidence type="ECO:0000256" key="3">
    <source>
        <dbReference type="ARBA" id="ARBA00022538"/>
    </source>
</evidence>
<evidence type="ECO:0000259" key="12">
    <source>
        <dbReference type="Pfam" id="PF17655"/>
    </source>
</evidence>
<evidence type="ECO:0000256" key="4">
    <source>
        <dbReference type="ARBA" id="ARBA00022692"/>
    </source>
</evidence>
<dbReference type="InterPro" id="IPR041647">
    <property type="entry name" value="IRK_C"/>
</dbReference>
<dbReference type="EMBL" id="LRGB01020132">
    <property type="protein sequence ID" value="KZR97785.1"/>
    <property type="molecule type" value="Genomic_DNA"/>
</dbReference>
<dbReference type="InterPro" id="IPR013518">
    <property type="entry name" value="K_chnl_inward-rec_Kir_cyto"/>
</dbReference>
<dbReference type="InterPro" id="IPR014756">
    <property type="entry name" value="Ig_E-set"/>
</dbReference>
<keyword evidence="7" id="KW-1133">Transmembrane helix</keyword>
<evidence type="ECO:0000256" key="2">
    <source>
        <dbReference type="ARBA" id="ARBA00022448"/>
    </source>
</evidence>
<evidence type="ECO:0000256" key="11">
    <source>
        <dbReference type="RuleBase" id="RU003822"/>
    </source>
</evidence>
<evidence type="ECO:0000256" key="8">
    <source>
        <dbReference type="ARBA" id="ARBA00023065"/>
    </source>
</evidence>
<keyword evidence="2 11" id="KW-0813">Transport</keyword>
<proteinExistence type="inferred from homology"/>
<keyword evidence="5 11" id="KW-0851">Voltage-gated channel</keyword>
<evidence type="ECO:0000256" key="5">
    <source>
        <dbReference type="ARBA" id="ARBA00022882"/>
    </source>
</evidence>